<feature type="compositionally biased region" description="Basic and acidic residues" evidence="3">
    <location>
        <begin position="357"/>
        <end position="378"/>
    </location>
</feature>
<dbReference type="PANTHER" id="PTHR46298:SF1">
    <property type="entry name" value="ANDROGLOBIN"/>
    <property type="match status" value="1"/>
</dbReference>
<evidence type="ECO:0000256" key="2">
    <source>
        <dbReference type="SAM" id="Coils"/>
    </source>
</evidence>
<feature type="region of interest" description="Disordered" evidence="3">
    <location>
        <begin position="899"/>
        <end position="923"/>
    </location>
</feature>
<dbReference type="InterPro" id="IPR038765">
    <property type="entry name" value="Papain-like_cys_pep_sf"/>
</dbReference>
<keyword evidence="6" id="KW-1185">Reference proteome</keyword>
<dbReference type="PROSITE" id="PS52042">
    <property type="entry name" value="GLOBIN_CP_ADGB"/>
    <property type="match status" value="1"/>
</dbReference>
<dbReference type="RefSeq" id="XP_045551848.1">
    <property type="nucleotide sequence ID" value="XM_045695892.1"/>
</dbReference>
<dbReference type="InterPro" id="IPR054095">
    <property type="entry name" value="Androglobin_V"/>
</dbReference>
<feature type="region of interest" description="Disordered" evidence="3">
    <location>
        <begin position="516"/>
        <end position="555"/>
    </location>
</feature>
<dbReference type="Pfam" id="PF22068">
    <property type="entry name" value="Androglobin_II"/>
    <property type="match status" value="1"/>
</dbReference>
<accession>A0ABM3CZ77</accession>
<dbReference type="Pfam" id="PF00648">
    <property type="entry name" value="Peptidase_C2"/>
    <property type="match status" value="1"/>
</dbReference>
<feature type="region of interest" description="Disordered" evidence="3">
    <location>
        <begin position="1"/>
        <end position="40"/>
    </location>
</feature>
<keyword evidence="2" id="KW-0175">Coiled coil</keyword>
<feature type="domain" description="Calpain catalytic" evidence="4">
    <location>
        <begin position="100"/>
        <end position="310"/>
    </location>
</feature>
<dbReference type="Proteomes" id="UP001652741">
    <property type="component" value="Chromosome ssa15"/>
</dbReference>
<feature type="region of interest" description="Disordered" evidence="3">
    <location>
        <begin position="1295"/>
        <end position="1351"/>
    </location>
</feature>
<comment type="caution">
    <text evidence="1">Lacks conserved residue(s) required for the propagation of feature annotation.</text>
</comment>
<feature type="region of interest" description="Disordered" evidence="3">
    <location>
        <begin position="1574"/>
        <end position="1593"/>
    </location>
</feature>
<dbReference type="GeneID" id="106571832"/>
<evidence type="ECO:0000256" key="1">
    <source>
        <dbReference type="PROSITE-ProRule" id="PRU00239"/>
    </source>
</evidence>
<dbReference type="InterPro" id="IPR057249">
    <property type="entry name" value="Globin_CP_ADGB"/>
</dbReference>
<feature type="compositionally biased region" description="Low complexity" evidence="3">
    <location>
        <begin position="1577"/>
        <end position="1593"/>
    </location>
</feature>
<evidence type="ECO:0000256" key="3">
    <source>
        <dbReference type="SAM" id="MobiDB-lite"/>
    </source>
</evidence>
<dbReference type="PROSITE" id="PS50203">
    <property type="entry name" value="CALPAIN_CAT"/>
    <property type="match status" value="1"/>
</dbReference>
<dbReference type="PANTHER" id="PTHR46298">
    <property type="entry name" value="ANDROGLOBIN"/>
    <property type="match status" value="1"/>
</dbReference>
<feature type="compositionally biased region" description="Basic and acidic residues" evidence="3">
    <location>
        <begin position="328"/>
        <end position="349"/>
    </location>
</feature>
<evidence type="ECO:0000259" key="4">
    <source>
        <dbReference type="PROSITE" id="PS50203"/>
    </source>
</evidence>
<dbReference type="InterPro" id="IPR054093">
    <property type="entry name" value="Androglobin_II"/>
</dbReference>
<gene>
    <name evidence="7" type="primary">adgb</name>
</gene>
<dbReference type="PROSITE" id="PS50096">
    <property type="entry name" value="IQ"/>
    <property type="match status" value="1"/>
</dbReference>
<feature type="region of interest" description="Disordered" evidence="3">
    <location>
        <begin position="1416"/>
        <end position="1438"/>
    </location>
</feature>
<feature type="coiled-coil region" evidence="2">
    <location>
        <begin position="1544"/>
        <end position="1572"/>
    </location>
</feature>
<feature type="compositionally biased region" description="Polar residues" evidence="3">
    <location>
        <begin position="1310"/>
        <end position="1321"/>
    </location>
</feature>
<reference evidence="7" key="1">
    <citation type="submission" date="2025-08" db="UniProtKB">
        <authorList>
            <consortium name="RefSeq"/>
        </authorList>
    </citation>
    <scope>IDENTIFICATION</scope>
</reference>
<proteinExistence type="predicted"/>
<evidence type="ECO:0000313" key="6">
    <source>
        <dbReference type="Proteomes" id="UP001652741"/>
    </source>
</evidence>
<feature type="region of interest" description="Disordered" evidence="3">
    <location>
        <begin position="323"/>
        <end position="404"/>
    </location>
</feature>
<sequence length="1593" mass="179015">MSKGPPKKKELSSSRVTSSQGQTPNKEVSSLVASASEGPGELRRCRYPIWPEWSEAEVNTEKWDAAKGAKDGKMGKSPFLPFFEDPEGKVELPLLLKVHSWKRPSEHILTKGLQYILFIIQTAALKSTLQRDCTRTECSTIPPVIVENESSFDLTAANEHLLCSELFRWIVSEIYIVWKIYNGTSVEQGSDVWKPWEHIYSLCKVVKGHMPLYNVYGKYVVKLYWMGCWRKIMVDDALPFDEDNNLLLPATTNQSELWPMLLAKAIIKLANTDVVSGQRKELGDFTVIHALTGWIPELIPLQSRYLGKVWDFLKDTVPKFQYVEESSEEKPLTRETSGVRESRHNECKGESPTATRTLEKSKDSAKKKGKDVDKDRKSSQPNAVQPNTTNQPTTDSISPPPAPEMVVCASYQPLHLLEKKTSVLGQMADSSERLRHYGLSRLYSHPVLVTRTRACPLVAPPKPPAVPRWKLIRPRKETTITDEPREPAVVKPEQFIEISSPFLNYRLLTMPAEMEAQQSSHRKRACSSTLASFAETEESESRGAPEPSTAQHSINSLYKVDTAEVIADDKKKDDNTTNDQEVCETAPATERSKQANEPSSALLKSQDLFVSEKPMLQESWVDLDDFSKCFQTLVVFHKPNTYPNHFQKSHFKSTISSKVSSMTLNCPVGSTHSAATPVRHPGSSAAAHIQSPDEKGSHYLLVDSLQPSHILISFSALVHWGETADEKKESPVCRSGVLIAEPYSWKSLLRQLPVLHIQTTACKAALLVLPPGRHVLCIHTRAPLGYHVHLYSMAPFVFGDEETVMPHLDKESVRFCEQALSILRALGRVVSSFSDELELPAATRALGDAHCPAQLSTVGGLRDHQRVFNEAVYHMICVALDRKLSAEELFAVQALTNDPSLSTSETRGPSSTDCEAPEGWGSRKPTEQEIQAVRILQAGFKGHLVREILNSTKPGTKENLSASKTLQEMWASVESDAEKHAVSLLRYIFSNDERTAELYPCREDEWTRITFTDYSVPLPELANSWILVFREVFLVPKEMLLVAKVYSPVSSCLLHVIDNNTGEELPRVFQRVEPHVYKHNQRGYTFMAEAHTPDTPLVGAKWRMRLIGSCDLPDLAREAPLNNFSVKEFRDYYIPNDRNVICRYSVKVTADHAGTVQFQTSKPDVHIRLSVLDHEEVVASNTGKGHVVIPVYHFHPSNSASCGPPQADGKQIQEEARVTGSTQGGGGQEGMAIETPHLTDQTQNQPLTQTQPPMETMGHKYIVVAEVLHKSWALDNSQMAFVHTLRDLERNEMKVHGEKHEDPATPVSGEAQSSESQKSSTPKGSRKGKGDKDKDKPPAKPGSRMETSLDQSKPYWTLRVVSDQCDAEVIEVRKDTERLDEIRAMKQAWETAEPGRCIKALQSRLQFINKLLRGANADTPTDGTESGEPAIHPQSPDAHMSLSNQELALLSQPDPSQHHLPMDYTPFIRRQREVPVLKDQVMEEAQRRERLEQIQGFRLVRDTVLEHRRQEQANRKELKRRQLEMYDGLQVALGVQRQKVLAAREVFRNRLLEAELRRQEEEEVALEAARQLELEKNAAQQPSKQAKSASKKK</sequence>
<feature type="compositionally biased region" description="Polar residues" evidence="3">
    <location>
        <begin position="380"/>
        <end position="397"/>
    </location>
</feature>
<feature type="domain" description="Globin" evidence="5">
    <location>
        <begin position="789"/>
        <end position="991"/>
    </location>
</feature>
<feature type="compositionally biased region" description="Polar residues" evidence="3">
    <location>
        <begin position="13"/>
        <end position="33"/>
    </location>
</feature>
<dbReference type="InterPro" id="IPR001300">
    <property type="entry name" value="Peptidase_C2_calpain_cat"/>
</dbReference>
<organism evidence="6 7">
    <name type="scientific">Salmo salar</name>
    <name type="common">Atlantic salmon</name>
    <dbReference type="NCBI Taxonomy" id="8030"/>
    <lineage>
        <taxon>Eukaryota</taxon>
        <taxon>Metazoa</taxon>
        <taxon>Chordata</taxon>
        <taxon>Craniata</taxon>
        <taxon>Vertebrata</taxon>
        <taxon>Euteleostomi</taxon>
        <taxon>Actinopterygii</taxon>
        <taxon>Neopterygii</taxon>
        <taxon>Teleostei</taxon>
        <taxon>Protacanthopterygii</taxon>
        <taxon>Salmoniformes</taxon>
        <taxon>Salmonidae</taxon>
        <taxon>Salmoninae</taxon>
        <taxon>Salmo</taxon>
    </lineage>
</organism>
<dbReference type="InterPro" id="IPR053033">
    <property type="entry name" value="Androglobin-like"/>
</dbReference>
<name>A0ABM3CZ77_SALSA</name>
<dbReference type="InterPro" id="IPR054094">
    <property type="entry name" value="Androglobin_IV"/>
</dbReference>
<dbReference type="SUPFAM" id="SSF54001">
    <property type="entry name" value="Cysteine proteinases"/>
    <property type="match status" value="1"/>
</dbReference>
<dbReference type="Pfam" id="PF22070">
    <property type="entry name" value="Androglobin_V"/>
    <property type="match status" value="1"/>
</dbReference>
<dbReference type="CDD" id="cd22307">
    <property type="entry name" value="Adgb_C_mid-like"/>
    <property type="match status" value="1"/>
</dbReference>
<feature type="region of interest" description="Disordered" evidence="3">
    <location>
        <begin position="568"/>
        <end position="600"/>
    </location>
</feature>
<protein>
    <submittedName>
        <fullName evidence="7">Androglobin isoform X1</fullName>
    </submittedName>
</protein>
<feature type="compositionally biased region" description="Polar residues" evidence="3">
    <location>
        <begin position="899"/>
        <end position="913"/>
    </location>
</feature>
<feature type="compositionally biased region" description="Basic and acidic residues" evidence="3">
    <location>
        <begin position="1328"/>
        <end position="1338"/>
    </location>
</feature>
<evidence type="ECO:0000259" key="5">
    <source>
        <dbReference type="PROSITE" id="PS52042"/>
    </source>
</evidence>
<evidence type="ECO:0000313" key="7">
    <source>
        <dbReference type="RefSeq" id="XP_045551848.1"/>
    </source>
</evidence>
<dbReference type="Pfam" id="PF22069">
    <property type="entry name" value="Androglobin_IV"/>
    <property type="match status" value="1"/>
</dbReference>